<comment type="caution">
    <text evidence="1">The sequence shown here is derived from an EMBL/GenBank/DDBJ whole genome shotgun (WGS) entry which is preliminary data.</text>
</comment>
<evidence type="ECO:0000313" key="1">
    <source>
        <dbReference type="EMBL" id="MFC5475837.1"/>
    </source>
</evidence>
<organism evidence="1 2">
    <name type="scientific">Paraherbaspirillum soli</name>
    <dbReference type="NCBI Taxonomy" id="631222"/>
    <lineage>
        <taxon>Bacteria</taxon>
        <taxon>Pseudomonadati</taxon>
        <taxon>Pseudomonadota</taxon>
        <taxon>Betaproteobacteria</taxon>
        <taxon>Burkholderiales</taxon>
        <taxon>Oxalobacteraceae</taxon>
        <taxon>Paraherbaspirillum</taxon>
    </lineage>
</organism>
<gene>
    <name evidence="1" type="ORF">ACFPM8_17900</name>
</gene>
<evidence type="ECO:0000313" key="2">
    <source>
        <dbReference type="Proteomes" id="UP001596045"/>
    </source>
</evidence>
<dbReference type="InterPro" id="IPR029055">
    <property type="entry name" value="Ntn_hydrolases_N"/>
</dbReference>
<protein>
    <submittedName>
        <fullName evidence="1">Uncharacterized protein</fullName>
    </submittedName>
</protein>
<accession>A0ABW0MFU2</accession>
<dbReference type="Gene3D" id="3.60.20.10">
    <property type="entry name" value="Glutamine Phosphoribosylpyrophosphate, subunit 1, domain 1"/>
    <property type="match status" value="1"/>
</dbReference>
<dbReference type="EMBL" id="JBHSMT010000029">
    <property type="protein sequence ID" value="MFC5475837.1"/>
    <property type="molecule type" value="Genomic_DNA"/>
</dbReference>
<dbReference type="RefSeq" id="WP_378999500.1">
    <property type="nucleotide sequence ID" value="NZ_JBHSMT010000029.1"/>
</dbReference>
<proteinExistence type="predicted"/>
<keyword evidence="2" id="KW-1185">Reference proteome</keyword>
<name>A0ABW0MFU2_9BURK</name>
<reference evidence="2" key="1">
    <citation type="journal article" date="2019" name="Int. J. Syst. Evol. Microbiol.">
        <title>The Global Catalogue of Microorganisms (GCM) 10K type strain sequencing project: providing services to taxonomists for standard genome sequencing and annotation.</title>
        <authorList>
            <consortium name="The Broad Institute Genomics Platform"/>
            <consortium name="The Broad Institute Genome Sequencing Center for Infectious Disease"/>
            <person name="Wu L."/>
            <person name="Ma J."/>
        </authorList>
    </citation>
    <scope>NUCLEOTIDE SEQUENCE [LARGE SCALE GENOMIC DNA]</scope>
    <source>
        <strain evidence="2">JCM 17066</strain>
    </source>
</reference>
<sequence>MLVHELCFDLEKVLAEQVFLASNSLGMPQVNSNEALQMSIAMNRGSESNIVSFSKSGVRSCEAALRSAAISSPCMA</sequence>
<dbReference type="Proteomes" id="UP001596045">
    <property type="component" value="Unassembled WGS sequence"/>
</dbReference>